<dbReference type="InterPro" id="IPR013325">
    <property type="entry name" value="RNA_pol_sigma_r2"/>
</dbReference>
<keyword evidence="4" id="KW-0238">DNA-binding</keyword>
<sequence length="295" mass="32086">MPSKPKGNAELLAGCARGEPEAWDETVDRFGALVWTVARSQRVSRAEAEDVRQLTWFRLMQNAHRIRDPDRLGDWLATVARREAVKAAGRARRLVTIGDTETLESLVDHRRGHHESPEQITLRADRDRELLRAIDTLSPQCRDVLLHALQDPPPSYQDLSAALAVPVGSIGPIRTRCLRRLRRALDSPAPAENPGRGCTGCPAATAEPAPPSRREGRGEPRGNSGRPAPARRPASPEVMAVGGQPAPSRREGRGEPRENSARPAAARRAGPGLPGRTTPSAAAARSAEYESEVRR</sequence>
<keyword evidence="2" id="KW-0805">Transcription regulation</keyword>
<feature type="domain" description="RNA polymerase sigma-70 region 2" evidence="7">
    <location>
        <begin position="27"/>
        <end position="93"/>
    </location>
</feature>
<evidence type="ECO:0000256" key="2">
    <source>
        <dbReference type="ARBA" id="ARBA00023015"/>
    </source>
</evidence>
<accession>A0ABX3Y9Y0</accession>
<dbReference type="Proteomes" id="UP000194266">
    <property type="component" value="Unassembled WGS sequence"/>
</dbReference>
<feature type="compositionally biased region" description="Low complexity" evidence="6">
    <location>
        <begin position="221"/>
        <end position="233"/>
    </location>
</feature>
<keyword evidence="3" id="KW-0731">Sigma factor</keyword>
<dbReference type="Gene3D" id="1.10.1740.10">
    <property type="match status" value="1"/>
</dbReference>
<evidence type="ECO:0000256" key="3">
    <source>
        <dbReference type="ARBA" id="ARBA00023082"/>
    </source>
</evidence>
<evidence type="ECO:0000256" key="1">
    <source>
        <dbReference type="ARBA" id="ARBA00010641"/>
    </source>
</evidence>
<dbReference type="InterPro" id="IPR013324">
    <property type="entry name" value="RNA_pol_sigma_r3/r4-like"/>
</dbReference>
<feature type="region of interest" description="Disordered" evidence="6">
    <location>
        <begin position="187"/>
        <end position="295"/>
    </location>
</feature>
<name>A0ABX3Y9Y0_9ACTN</name>
<dbReference type="SUPFAM" id="SSF88659">
    <property type="entry name" value="Sigma3 and sigma4 domains of RNA polymerase sigma factors"/>
    <property type="match status" value="1"/>
</dbReference>
<comment type="similarity">
    <text evidence="1">Belongs to the sigma-70 factor family. ECF subfamily.</text>
</comment>
<keyword evidence="5" id="KW-0804">Transcription</keyword>
<dbReference type="PANTHER" id="PTHR43133">
    <property type="entry name" value="RNA POLYMERASE ECF-TYPE SIGMA FACTO"/>
    <property type="match status" value="1"/>
</dbReference>
<reference evidence="8 9" key="1">
    <citation type="submission" date="2016-12" db="EMBL/GenBank/DDBJ databases">
        <title>Genome Mining:The Detection of Biosynthetic Gene Clusters to Aid in the Expression of Curamycin A produced by Streptomyces sp. strain CZA14.</title>
        <authorList>
            <person name="Durrell K.A."/>
            <person name="Kirby B.M."/>
            <person name="Khan W."/>
            <person name="Mthethwa T."/>
            <person name="Le Roes-Hill M."/>
        </authorList>
    </citation>
    <scope>NUCLEOTIDE SEQUENCE [LARGE SCALE GENOMIC DNA]</scope>
    <source>
        <strain evidence="8 9">CZA14</strain>
    </source>
</reference>
<dbReference type="NCBIfam" id="TIGR02937">
    <property type="entry name" value="sigma70-ECF"/>
    <property type="match status" value="1"/>
</dbReference>
<feature type="compositionally biased region" description="Low complexity" evidence="6">
    <location>
        <begin position="261"/>
        <end position="286"/>
    </location>
</feature>
<evidence type="ECO:0000313" key="8">
    <source>
        <dbReference type="EMBL" id="OSZ56651.1"/>
    </source>
</evidence>
<proteinExistence type="inferred from homology"/>
<dbReference type="InterPro" id="IPR014284">
    <property type="entry name" value="RNA_pol_sigma-70_dom"/>
</dbReference>
<dbReference type="EMBL" id="MRYD01000270">
    <property type="protein sequence ID" value="OSZ56651.1"/>
    <property type="molecule type" value="Genomic_DNA"/>
</dbReference>
<feature type="compositionally biased region" description="Basic and acidic residues" evidence="6">
    <location>
        <begin position="248"/>
        <end position="260"/>
    </location>
</feature>
<protein>
    <recommendedName>
        <fullName evidence="7">RNA polymerase sigma-70 region 2 domain-containing protein</fullName>
    </recommendedName>
</protein>
<dbReference type="Pfam" id="PF04542">
    <property type="entry name" value="Sigma70_r2"/>
    <property type="match status" value="1"/>
</dbReference>
<dbReference type="Gene3D" id="1.10.10.10">
    <property type="entry name" value="Winged helix-like DNA-binding domain superfamily/Winged helix DNA-binding domain"/>
    <property type="match status" value="1"/>
</dbReference>
<keyword evidence="9" id="KW-1185">Reference proteome</keyword>
<evidence type="ECO:0000259" key="7">
    <source>
        <dbReference type="Pfam" id="PF04542"/>
    </source>
</evidence>
<evidence type="ECO:0000256" key="5">
    <source>
        <dbReference type="ARBA" id="ARBA00023163"/>
    </source>
</evidence>
<evidence type="ECO:0000256" key="4">
    <source>
        <dbReference type="ARBA" id="ARBA00023125"/>
    </source>
</evidence>
<dbReference type="InterPro" id="IPR036388">
    <property type="entry name" value="WH-like_DNA-bd_sf"/>
</dbReference>
<dbReference type="SUPFAM" id="SSF88946">
    <property type="entry name" value="Sigma2 domain of RNA polymerase sigma factors"/>
    <property type="match status" value="1"/>
</dbReference>
<evidence type="ECO:0000313" key="9">
    <source>
        <dbReference type="Proteomes" id="UP000194266"/>
    </source>
</evidence>
<dbReference type="InterPro" id="IPR039425">
    <property type="entry name" value="RNA_pol_sigma-70-like"/>
</dbReference>
<gene>
    <name evidence="8" type="ORF">OQI_31790</name>
</gene>
<dbReference type="PANTHER" id="PTHR43133:SF8">
    <property type="entry name" value="RNA POLYMERASE SIGMA FACTOR HI_1459-RELATED"/>
    <property type="match status" value="1"/>
</dbReference>
<organism evidence="8 9">
    <name type="scientific">Streptomyces pharetrae CZA14</name>
    <dbReference type="NCBI Taxonomy" id="1144883"/>
    <lineage>
        <taxon>Bacteria</taxon>
        <taxon>Bacillati</taxon>
        <taxon>Actinomycetota</taxon>
        <taxon>Actinomycetes</taxon>
        <taxon>Kitasatosporales</taxon>
        <taxon>Streptomycetaceae</taxon>
        <taxon>Streptomyces</taxon>
    </lineage>
</organism>
<dbReference type="InterPro" id="IPR007627">
    <property type="entry name" value="RNA_pol_sigma70_r2"/>
</dbReference>
<dbReference type="RefSeq" id="WP_158101764.1">
    <property type="nucleotide sequence ID" value="NZ_MRYD01000270.1"/>
</dbReference>
<evidence type="ECO:0000256" key="6">
    <source>
        <dbReference type="SAM" id="MobiDB-lite"/>
    </source>
</evidence>
<comment type="caution">
    <text evidence="8">The sequence shown here is derived from an EMBL/GenBank/DDBJ whole genome shotgun (WGS) entry which is preliminary data.</text>
</comment>